<accession>A0A6A6ZAV7</accession>
<dbReference type="OrthoDB" id="3783520at2759"/>
<evidence type="ECO:0000313" key="2">
    <source>
        <dbReference type="EMBL" id="KAF2817978.1"/>
    </source>
</evidence>
<dbReference type="AlphaFoldDB" id="A0A6A6ZAV7"/>
<organism evidence="2">
    <name type="scientific">Mytilinidion resinicola</name>
    <dbReference type="NCBI Taxonomy" id="574789"/>
    <lineage>
        <taxon>Eukaryota</taxon>
        <taxon>Fungi</taxon>
        <taxon>Dikarya</taxon>
        <taxon>Ascomycota</taxon>
        <taxon>Pezizomycotina</taxon>
        <taxon>Dothideomycetes</taxon>
        <taxon>Pleosporomycetidae</taxon>
        <taxon>Mytilinidiales</taxon>
        <taxon>Mytilinidiaceae</taxon>
        <taxon>Mytilinidion</taxon>
    </lineage>
</organism>
<dbReference type="EMBL" id="MU003692">
    <property type="protein sequence ID" value="KAF2817978.1"/>
    <property type="molecule type" value="Genomic_DNA"/>
</dbReference>
<reference evidence="2 4" key="1">
    <citation type="journal article" date="2020" name="Stud. Mycol.">
        <title>101 Dothideomycetes genomes: a test case for predicting lifestyles and emergence of pathogens.</title>
        <authorList>
            <person name="Haridas S."/>
            <person name="Albert R."/>
            <person name="Binder M."/>
            <person name="Bloem J."/>
            <person name="Labutti K."/>
            <person name="Salamov A."/>
            <person name="Andreopoulos B."/>
            <person name="Baker S."/>
            <person name="Barry K."/>
            <person name="Bills G."/>
            <person name="Bluhm B."/>
            <person name="Cannon C."/>
            <person name="Castanera R."/>
            <person name="Culley D."/>
            <person name="Daum C."/>
            <person name="Ezra D."/>
            <person name="Gonzalez J."/>
            <person name="Henrissat B."/>
            <person name="Kuo A."/>
            <person name="Liang C."/>
            <person name="Lipzen A."/>
            <person name="Lutzoni F."/>
            <person name="Magnuson J."/>
            <person name="Mondo S."/>
            <person name="Nolan M."/>
            <person name="Ohm R."/>
            <person name="Pangilinan J."/>
            <person name="Park H.-J."/>
            <person name="Ramirez L."/>
            <person name="Alfaro M."/>
            <person name="Sun H."/>
            <person name="Tritt A."/>
            <person name="Yoshinaga Y."/>
            <person name="Zwiers L.-H."/>
            <person name="Turgeon B."/>
            <person name="Goodwin S."/>
            <person name="Spatafora J."/>
            <person name="Crous P."/>
            <person name="Grigoriev I."/>
        </authorList>
    </citation>
    <scope>NUCLEOTIDE SEQUENCE</scope>
    <source>
        <strain evidence="2 4">CBS 304.34</strain>
    </source>
</reference>
<proteinExistence type="predicted"/>
<evidence type="ECO:0000313" key="3">
    <source>
        <dbReference type="Proteomes" id="UP000504636"/>
    </source>
</evidence>
<sequence length="385" mass="43359">MPQKTPHPATKLQFSKTIAPPCAASAPPNSPSTTPTTKPRAPSTHLATPKQLHHPTQKATVCGHPLHPSASPKTRSCTPCVMSTVLRLYDLASARFDALGGLHLPPSLRNLAWNHARLGLIQAIKSSLAAEHRRCAREEAEKQWDRVHKAPLCPKEPGVVGVVEETRCLACATLSGKKVEVMEDVSWVMGMLEAARGEGVWWEKASAADPISTSMSHDRNRDARNRRLSTVRFPSACRRKTGPKGSGVMREIKKQAEFDLALKRVREKRQLRDSGVREIEEMLRRKHNLPKTMRYQKGTFLRPYAEHKAREWFVWSWEEKIRARGFARVRAWERKPSPLWCVINVDDLGEVEGDESTQEGEREGEIGEVVAENPWEFIDLLYIVG</sequence>
<reference evidence="4" key="3">
    <citation type="submission" date="2025-04" db="UniProtKB">
        <authorList>
            <consortium name="RefSeq"/>
        </authorList>
    </citation>
    <scope>IDENTIFICATION</scope>
    <source>
        <strain evidence="4">CBS 304.34</strain>
    </source>
</reference>
<feature type="region of interest" description="Disordered" evidence="1">
    <location>
        <begin position="1"/>
        <end position="76"/>
    </location>
</feature>
<dbReference type="RefSeq" id="XP_033584942.1">
    <property type="nucleotide sequence ID" value="XM_033727484.1"/>
</dbReference>
<feature type="compositionally biased region" description="Low complexity" evidence="1">
    <location>
        <begin position="19"/>
        <end position="44"/>
    </location>
</feature>
<name>A0A6A6ZAV7_9PEZI</name>
<keyword evidence="3" id="KW-1185">Reference proteome</keyword>
<dbReference type="Proteomes" id="UP000504636">
    <property type="component" value="Unplaced"/>
</dbReference>
<evidence type="ECO:0000313" key="4">
    <source>
        <dbReference type="RefSeq" id="XP_033584942.1"/>
    </source>
</evidence>
<gene>
    <name evidence="2 4" type="ORF">BDZ99DRAFT_565517</name>
</gene>
<protein>
    <submittedName>
        <fullName evidence="2 4">Uncharacterized protein</fullName>
    </submittedName>
</protein>
<dbReference type="GeneID" id="54468377"/>
<evidence type="ECO:0000256" key="1">
    <source>
        <dbReference type="SAM" id="MobiDB-lite"/>
    </source>
</evidence>
<reference evidence="4" key="2">
    <citation type="submission" date="2020-04" db="EMBL/GenBank/DDBJ databases">
        <authorList>
            <consortium name="NCBI Genome Project"/>
        </authorList>
    </citation>
    <scope>NUCLEOTIDE SEQUENCE</scope>
    <source>
        <strain evidence="4">CBS 304.34</strain>
    </source>
</reference>